<keyword evidence="7" id="KW-1185">Reference proteome</keyword>
<keyword evidence="3" id="KW-0520">NAD</keyword>
<reference evidence="6 7" key="1">
    <citation type="submission" date="2021-03" db="EMBL/GenBank/DDBJ databases">
        <title>Sequencing the genomes of 1000 actinobacteria strains.</title>
        <authorList>
            <person name="Klenk H.-P."/>
        </authorList>
    </citation>
    <scope>NUCLEOTIDE SEQUENCE [LARGE SCALE GENOMIC DNA]</scope>
    <source>
        <strain evidence="6 7">DSM 46670</strain>
    </source>
</reference>
<feature type="binding site" evidence="4">
    <location>
        <position position="127"/>
    </location>
    <ligand>
        <name>Zn(2+)</name>
        <dbReference type="ChEBI" id="CHEBI:29105"/>
    </ligand>
</feature>
<gene>
    <name evidence="6" type="ORF">JOF56_006538</name>
</gene>
<dbReference type="PANTHER" id="PTHR11085:SF4">
    <property type="entry name" value="NAD-DEPENDENT PROTEIN DEACYLASE"/>
    <property type="match status" value="1"/>
</dbReference>
<dbReference type="InterPro" id="IPR026590">
    <property type="entry name" value="Ssirtuin_cat_dom"/>
</dbReference>
<dbReference type="PROSITE" id="PS50305">
    <property type="entry name" value="SIRTUIN"/>
    <property type="match status" value="1"/>
</dbReference>
<dbReference type="Gene3D" id="3.40.50.1220">
    <property type="entry name" value="TPP-binding domain"/>
    <property type="match status" value="1"/>
</dbReference>
<dbReference type="GO" id="GO:0016787">
    <property type="term" value="F:hydrolase activity"/>
    <property type="evidence" value="ECO:0007669"/>
    <property type="project" value="UniProtKB-KW"/>
</dbReference>
<proteinExistence type="predicted"/>
<dbReference type="PANTHER" id="PTHR11085">
    <property type="entry name" value="NAD-DEPENDENT PROTEIN DEACYLASE SIRTUIN-5, MITOCHONDRIAL-RELATED"/>
    <property type="match status" value="1"/>
</dbReference>
<keyword evidence="6" id="KW-0378">Hydrolase</keyword>
<evidence type="ECO:0000256" key="4">
    <source>
        <dbReference type="PROSITE-ProRule" id="PRU00236"/>
    </source>
</evidence>
<dbReference type="InterPro" id="IPR026591">
    <property type="entry name" value="Sirtuin_cat_small_dom_sf"/>
</dbReference>
<name>A0ABS4TQG1_9PSEU</name>
<feature type="binding site" evidence="4">
    <location>
        <position position="124"/>
    </location>
    <ligand>
        <name>Zn(2+)</name>
        <dbReference type="ChEBI" id="CHEBI:29105"/>
    </ligand>
</feature>
<organism evidence="6 7">
    <name type="scientific">Kibdelosporangium banguiense</name>
    <dbReference type="NCBI Taxonomy" id="1365924"/>
    <lineage>
        <taxon>Bacteria</taxon>
        <taxon>Bacillati</taxon>
        <taxon>Actinomycetota</taxon>
        <taxon>Actinomycetes</taxon>
        <taxon>Pseudonocardiales</taxon>
        <taxon>Pseudonocardiaceae</taxon>
        <taxon>Kibdelosporangium</taxon>
    </lineage>
</organism>
<comment type="caution">
    <text evidence="6">The sequence shown here is derived from an EMBL/GenBank/DDBJ whole genome shotgun (WGS) entry which is preliminary data.</text>
</comment>
<dbReference type="Proteomes" id="UP001519332">
    <property type="component" value="Unassembled WGS sequence"/>
</dbReference>
<evidence type="ECO:0000313" key="6">
    <source>
        <dbReference type="EMBL" id="MBP2326153.1"/>
    </source>
</evidence>
<protein>
    <recommendedName>
        <fullName evidence="1">protein acetyllysine N-acetyltransferase</fullName>
        <ecNumber evidence="1">2.3.1.286</ecNumber>
    </recommendedName>
</protein>
<evidence type="ECO:0000256" key="2">
    <source>
        <dbReference type="ARBA" id="ARBA00022679"/>
    </source>
</evidence>
<dbReference type="RefSeq" id="WP_209643250.1">
    <property type="nucleotide sequence ID" value="NZ_JAGINW010000001.1"/>
</dbReference>
<dbReference type="EC" id="2.3.1.286" evidence="1"/>
<evidence type="ECO:0000259" key="5">
    <source>
        <dbReference type="PROSITE" id="PS50305"/>
    </source>
</evidence>
<evidence type="ECO:0000313" key="7">
    <source>
        <dbReference type="Proteomes" id="UP001519332"/>
    </source>
</evidence>
<keyword evidence="4" id="KW-0862">Zinc</keyword>
<feature type="binding site" evidence="4">
    <location>
        <position position="149"/>
    </location>
    <ligand>
        <name>Zn(2+)</name>
        <dbReference type="ChEBI" id="CHEBI:29105"/>
    </ligand>
</feature>
<dbReference type="InterPro" id="IPR029035">
    <property type="entry name" value="DHS-like_NAD/FAD-binding_dom"/>
</dbReference>
<accession>A0ABS4TQG1</accession>
<dbReference type="CDD" id="cd01407">
    <property type="entry name" value="SIR2-fam"/>
    <property type="match status" value="1"/>
</dbReference>
<evidence type="ECO:0000256" key="3">
    <source>
        <dbReference type="ARBA" id="ARBA00023027"/>
    </source>
</evidence>
<dbReference type="Gene3D" id="3.30.1600.10">
    <property type="entry name" value="SIR2/SIRT2 'Small Domain"/>
    <property type="match status" value="1"/>
</dbReference>
<dbReference type="InterPro" id="IPR050134">
    <property type="entry name" value="NAD-dep_sirtuin_deacylases"/>
</dbReference>
<feature type="domain" description="Deacetylase sirtuin-type" evidence="5">
    <location>
        <begin position="1"/>
        <end position="247"/>
    </location>
</feature>
<keyword evidence="2" id="KW-0808">Transferase</keyword>
<sequence>MNEWARGVKRVAVLTGAGISTDSGIPDFRGPDGLWTKDPSLAEAFTYDRFMTDGEVRKRFWSTYSGHTAWVAEPNPAHRALAELDQSGVALRVLTQNIDGLHQRAGLADRKVLELHGSMHKAACTKCEATVTSADVIARVRAGEPDPPCAQCGGVLKLGIVLFGEYLDGDVLGQAEKIAAASQLFLAIGSSLEVEPAASMCAVAVAAGASLVIINRDPTPYDRIATEVIREPIGTAVPKVCAEIMAGSSG</sequence>
<dbReference type="SUPFAM" id="SSF52467">
    <property type="entry name" value="DHS-like NAD/FAD-binding domain"/>
    <property type="match status" value="1"/>
</dbReference>
<dbReference type="Pfam" id="PF02146">
    <property type="entry name" value="SIR2"/>
    <property type="match status" value="1"/>
</dbReference>
<dbReference type="EMBL" id="JAGINW010000001">
    <property type="protein sequence ID" value="MBP2326153.1"/>
    <property type="molecule type" value="Genomic_DNA"/>
</dbReference>
<feature type="active site" description="Proton acceptor" evidence="4">
    <location>
        <position position="116"/>
    </location>
</feature>
<evidence type="ECO:0000256" key="1">
    <source>
        <dbReference type="ARBA" id="ARBA00012928"/>
    </source>
</evidence>
<dbReference type="InterPro" id="IPR003000">
    <property type="entry name" value="Sirtuin"/>
</dbReference>
<keyword evidence="4" id="KW-0479">Metal-binding</keyword>
<feature type="binding site" evidence="4">
    <location>
        <position position="152"/>
    </location>
    <ligand>
        <name>Zn(2+)</name>
        <dbReference type="ChEBI" id="CHEBI:29105"/>
    </ligand>
</feature>